<name>A0A0L7M3J8_PLAF4</name>
<proteinExistence type="predicted"/>
<dbReference type="EMBL" id="DS016548">
    <property type="protein sequence ID" value="KOB87427.1"/>
    <property type="molecule type" value="Genomic_DNA"/>
</dbReference>
<evidence type="ECO:0000313" key="2">
    <source>
        <dbReference type="Proteomes" id="UP000054282"/>
    </source>
</evidence>
<dbReference type="Proteomes" id="UP000054282">
    <property type="component" value="Unassembled WGS sequence"/>
</dbReference>
<accession>A0A0L7M3J8</accession>
<reference evidence="2" key="2">
    <citation type="submission" date="2006-09" db="EMBL/GenBank/DDBJ databases">
        <title>The genome sequence of Plasmodium falciparum Dd2.</title>
        <authorList>
            <consortium name="The Broad Institute Genome Sequencing Platform"/>
            <person name="Birren B."/>
            <person name="Lander E."/>
            <person name="Galagan J."/>
            <person name="Nusbaum C."/>
            <person name="Devon K."/>
            <person name="Henn M."/>
            <person name="Jaffe D."/>
            <person name="Butler J."/>
            <person name="Alvarez P."/>
            <person name="Gnerre S."/>
            <person name="Grabherr M."/>
            <person name="Kleber M."/>
            <person name="Mauceli E."/>
            <person name="Brockman W."/>
            <person name="MacCallum I.A."/>
            <person name="Rounsley S."/>
            <person name="Young S."/>
            <person name="LaButti K."/>
            <person name="Pushparaj V."/>
            <person name="DeCaprio D."/>
            <person name="Crawford M."/>
            <person name="Koehrsen M."/>
            <person name="Engels R."/>
            <person name="Montgomery P."/>
            <person name="Pearson M."/>
            <person name="Howarth C."/>
            <person name="Larson L."/>
            <person name="Luoma S."/>
            <person name="White J."/>
            <person name="Kodira C."/>
            <person name="Zeng Q."/>
            <person name="O'Leary S."/>
            <person name="Yandava C."/>
            <person name="Alvarado L."/>
            <person name="Wirth D."/>
            <person name="Volkman S."/>
            <person name="Hartl D."/>
        </authorList>
    </citation>
    <scope>NUCLEOTIDE SEQUENCE [LARGE SCALE GENOMIC DNA]</scope>
</reference>
<organism evidence="1 2">
    <name type="scientific">Plasmodium falciparum (isolate Dd2)</name>
    <dbReference type="NCBI Taxonomy" id="57267"/>
    <lineage>
        <taxon>Eukaryota</taxon>
        <taxon>Sar</taxon>
        <taxon>Alveolata</taxon>
        <taxon>Apicomplexa</taxon>
        <taxon>Aconoidasida</taxon>
        <taxon>Haemosporida</taxon>
        <taxon>Plasmodiidae</taxon>
        <taxon>Plasmodium</taxon>
        <taxon>Plasmodium (Laverania)</taxon>
    </lineage>
</organism>
<evidence type="ECO:0000313" key="1">
    <source>
        <dbReference type="EMBL" id="KOB87427.1"/>
    </source>
</evidence>
<reference evidence="2" key="1">
    <citation type="submission" date="2006-09" db="EMBL/GenBank/DDBJ databases">
        <title>Annotation of Plasmodium falciparum Dd2.</title>
        <authorList>
            <consortium name="The Broad Institute Genome Sequencing Platform"/>
            <person name="Volkman S.K."/>
            <person name="Neafsey D.E."/>
            <person name="Dash A.P."/>
            <person name="Chitnis C.E."/>
            <person name="Hartl D.L."/>
            <person name="Young S.K."/>
            <person name="Zeng Q."/>
            <person name="Koehrsen M."/>
            <person name="Alvarado L."/>
            <person name="Berlin A."/>
            <person name="Borenstein D."/>
            <person name="Chapman S.B."/>
            <person name="Chen Z."/>
            <person name="Engels R."/>
            <person name="Freedman E."/>
            <person name="Gellesch M."/>
            <person name="Goldberg J."/>
            <person name="Griggs A."/>
            <person name="Gujja S."/>
            <person name="Heilman E.R."/>
            <person name="Heiman D.I."/>
            <person name="Howarth C."/>
            <person name="Jen D."/>
            <person name="Larson L."/>
            <person name="Mehta T."/>
            <person name="Neiman D."/>
            <person name="Park D."/>
            <person name="Pearson M."/>
            <person name="Roberts A."/>
            <person name="Saif S."/>
            <person name="Shea T."/>
            <person name="Shenoy N."/>
            <person name="Sisk P."/>
            <person name="Stolte C."/>
            <person name="Sykes S."/>
            <person name="Walk T."/>
            <person name="White J."/>
            <person name="Yandava C."/>
            <person name="Haas B."/>
            <person name="Henn M.R."/>
            <person name="Nusbaum C."/>
            <person name="Birren B."/>
        </authorList>
    </citation>
    <scope>NUCLEOTIDE SEQUENCE [LARGE SCALE GENOMIC DNA]</scope>
</reference>
<sequence>MRWLALILNSYATRYFVNVKFLKGSSEIIRDYYIRSNENRKDYIIHSFDISSLLDHILDYRIWMTNNLDT</sequence>
<gene>
    <name evidence="1" type="ORF">PFDG_03462</name>
</gene>
<protein>
    <submittedName>
        <fullName evidence="1">Uncharacterized protein</fullName>
    </submittedName>
</protein>
<dbReference type="AlphaFoldDB" id="A0A0L7M3J8"/>
<dbReference type="KEGG" id="pfd:PFDG_03462"/>